<evidence type="ECO:0000256" key="12">
    <source>
        <dbReference type="SAM" id="MobiDB-lite"/>
    </source>
</evidence>
<gene>
    <name evidence="15" type="primary">COG6</name>
    <name evidence="15" type="ORF">QQZ08_004753</name>
</gene>
<comment type="subcellular location">
    <subcellularLocation>
        <location evidence="1 10">Golgi apparatus membrane</location>
        <topology evidence="1 10">Peripheral membrane protein</topology>
    </subcellularLocation>
</comment>
<sequence>MSSDPSWSVRNLPSRDASSPGLLSVENSSASSSASKGVNPLTSKVTSVLSTTHSDTEFRDALALLDQRGIQNDAETRRRLRLDLQKEVIDSNAEVITEFGRVAERDPYQPSLQQLRRIKTTLDKLNSGYEDTKSQVVAAHNQTSPALSETASLLEQRRQVEVKQELLGAFKKHFIMSENEMAALTMIAEPVDDQFFDSLSKAKKISKDCEILLGFEKQTLGLELMEQTSKNINLGFQKLYKWIQREFKTLNLENPQMNSSIRRALRVLAERPSLFQNCLDFFAEARERILSDSFYVALTGSSPSGAEDRSVKPIDMTAHDPLRYVGDMLAWIHSSTVSEREALEILFVAEGEELAKGLKSGRDAEIWRLVADDDDEAEADFNALKALHDLVDRDISGAARVLRQRVEQVIQANEDIIPSYKLANLINFYRITFQKALGPESNLVELVESLEKEALRQFRALVRDHIATIQGEFQHTSSDLGPPLFLQDSLKQLNAISKTYDSSLAASEDRETEFENVLAEAFEPFMAGCENMAKSMEKRNGSIFLINCMLSAARSLELFEFTQTRSKRLRDKAAEEAKRLIASQYSFFRQGSGLDAIFNMLQADGDKGEGSLDREVLSQASHILDDFLPSALMDAMENLKHLQDSKLAREITEEAAEQFCDDFEQLEEEIIEEEEGSVDSDDDEGLRSVFPRTTAEIRVLLS</sequence>
<comment type="subunit">
    <text evidence="10">Component of the conserved oligomeric Golgi complex.</text>
</comment>
<organism evidence="15 16">
    <name type="scientific">Neonectria magnoliae</name>
    <dbReference type="NCBI Taxonomy" id="2732573"/>
    <lineage>
        <taxon>Eukaryota</taxon>
        <taxon>Fungi</taxon>
        <taxon>Dikarya</taxon>
        <taxon>Ascomycota</taxon>
        <taxon>Pezizomycotina</taxon>
        <taxon>Sordariomycetes</taxon>
        <taxon>Hypocreomycetidae</taxon>
        <taxon>Hypocreales</taxon>
        <taxon>Nectriaceae</taxon>
        <taxon>Neonectria</taxon>
    </lineage>
</organism>
<comment type="function">
    <text evidence="9">Acts as a component of the peripheral membrane COG complex that is involved in intra-Golgi protein trafficking. COG is located at the cis-Golgi, and regulates tethering of retrograde intra-Golgi vesicles and possibly a number of other membrane trafficking events.</text>
</comment>
<comment type="similarity">
    <text evidence="2 10">Belongs to the COG6 family.</text>
</comment>
<keyword evidence="7 10" id="KW-0472">Membrane</keyword>
<comment type="caution">
    <text evidence="15">The sequence shown here is derived from an EMBL/GenBank/DDBJ whole genome shotgun (WGS) entry which is preliminary data.</text>
</comment>
<evidence type="ECO:0000256" key="8">
    <source>
        <dbReference type="ARBA" id="ARBA00031348"/>
    </source>
</evidence>
<protein>
    <recommendedName>
        <fullName evidence="3 10">Conserved oligomeric Golgi complex subunit 6</fullName>
        <shortName evidence="10">COG complex subunit 6</shortName>
    </recommendedName>
    <alternativeName>
        <fullName evidence="8 10">Component of oligomeric Golgi complex 6</fullName>
    </alternativeName>
</protein>
<keyword evidence="11" id="KW-0175">Coiled coil</keyword>
<evidence type="ECO:0000256" key="5">
    <source>
        <dbReference type="ARBA" id="ARBA00022927"/>
    </source>
</evidence>
<evidence type="ECO:0000313" key="16">
    <source>
        <dbReference type="Proteomes" id="UP001498421"/>
    </source>
</evidence>
<evidence type="ECO:0000256" key="1">
    <source>
        <dbReference type="ARBA" id="ARBA00004395"/>
    </source>
</evidence>
<feature type="region of interest" description="Disordered" evidence="12">
    <location>
        <begin position="1"/>
        <end position="40"/>
    </location>
</feature>
<dbReference type="EMBL" id="JAZAVK010000038">
    <property type="protein sequence ID" value="KAK7428659.1"/>
    <property type="molecule type" value="Genomic_DNA"/>
</dbReference>
<dbReference type="PANTHER" id="PTHR21506:SF0">
    <property type="entry name" value="CONSERVED OLIGOMERIC GOLGI COMPLEX SUBUNIT 6"/>
    <property type="match status" value="1"/>
</dbReference>
<dbReference type="SMART" id="SM01087">
    <property type="entry name" value="COG6"/>
    <property type="match status" value="1"/>
</dbReference>
<evidence type="ECO:0000259" key="14">
    <source>
        <dbReference type="Pfam" id="PF20653"/>
    </source>
</evidence>
<comment type="function">
    <text evidence="10">Acts as component of the peripheral membrane COG complex that is involved in intra-Golgi protein trafficking. COG is located at the cis-Golgi, and regulates tethering of retrograde intra-Golgi vesicles and possibly a number of other membrane trafficking events.</text>
</comment>
<evidence type="ECO:0000256" key="2">
    <source>
        <dbReference type="ARBA" id="ARBA00011023"/>
    </source>
</evidence>
<evidence type="ECO:0000256" key="6">
    <source>
        <dbReference type="ARBA" id="ARBA00023034"/>
    </source>
</evidence>
<dbReference type="Proteomes" id="UP001498421">
    <property type="component" value="Unassembled WGS sequence"/>
</dbReference>
<feature type="domain" description="Conserved oligomeric complex COG6 N-terminal" evidence="13">
    <location>
        <begin position="65"/>
        <end position="185"/>
    </location>
</feature>
<dbReference type="Pfam" id="PF06419">
    <property type="entry name" value="COG6_N"/>
    <property type="match status" value="1"/>
</dbReference>
<evidence type="ECO:0000256" key="10">
    <source>
        <dbReference type="RuleBase" id="RU365075"/>
    </source>
</evidence>
<keyword evidence="16" id="KW-1185">Reference proteome</keyword>
<proteinExistence type="inferred from homology"/>
<evidence type="ECO:0000313" key="15">
    <source>
        <dbReference type="EMBL" id="KAK7428659.1"/>
    </source>
</evidence>
<keyword evidence="6 10" id="KW-0333">Golgi apparatus</keyword>
<dbReference type="InterPro" id="IPR048368">
    <property type="entry name" value="COG6_N"/>
</dbReference>
<keyword evidence="5 10" id="KW-0653">Protein transport</keyword>
<name>A0ABR1I6L6_9HYPO</name>
<evidence type="ECO:0000259" key="13">
    <source>
        <dbReference type="Pfam" id="PF06419"/>
    </source>
</evidence>
<accession>A0ABR1I6L6</accession>
<evidence type="ECO:0000256" key="9">
    <source>
        <dbReference type="ARBA" id="ARBA00043873"/>
    </source>
</evidence>
<dbReference type="InterPro" id="IPR048369">
    <property type="entry name" value="COG6_C"/>
</dbReference>
<keyword evidence="4 10" id="KW-0813">Transport</keyword>
<feature type="compositionally biased region" description="Low complexity" evidence="12">
    <location>
        <begin position="28"/>
        <end position="40"/>
    </location>
</feature>
<evidence type="ECO:0000256" key="3">
    <source>
        <dbReference type="ARBA" id="ARBA00020973"/>
    </source>
</evidence>
<dbReference type="PANTHER" id="PTHR21506">
    <property type="entry name" value="COMPONENT OF OLIGOMERIC GOLGI COMPLEX 6"/>
    <property type="match status" value="1"/>
</dbReference>
<feature type="coiled-coil region" evidence="11">
    <location>
        <begin position="649"/>
        <end position="676"/>
    </location>
</feature>
<dbReference type="Pfam" id="PF20653">
    <property type="entry name" value="COG6_C"/>
    <property type="match status" value="1"/>
</dbReference>
<evidence type="ECO:0000256" key="11">
    <source>
        <dbReference type="SAM" id="Coils"/>
    </source>
</evidence>
<evidence type="ECO:0000256" key="7">
    <source>
        <dbReference type="ARBA" id="ARBA00023136"/>
    </source>
</evidence>
<evidence type="ECO:0000256" key="4">
    <source>
        <dbReference type="ARBA" id="ARBA00022448"/>
    </source>
</evidence>
<reference evidence="15 16" key="1">
    <citation type="journal article" date="2025" name="Microbiol. Resour. Announc.">
        <title>Draft genome sequences for Neonectria magnoliae and Neonectria punicea, canker pathogens of Liriodendron tulipifera and Acer saccharum in West Virginia.</title>
        <authorList>
            <person name="Petronek H.M."/>
            <person name="Kasson M.T."/>
            <person name="Metheny A.M."/>
            <person name="Stauder C.M."/>
            <person name="Lovett B."/>
            <person name="Lynch S.C."/>
            <person name="Garnas J.R."/>
            <person name="Kasson L.R."/>
            <person name="Stajich J.E."/>
        </authorList>
    </citation>
    <scope>NUCLEOTIDE SEQUENCE [LARGE SCALE GENOMIC DNA]</scope>
    <source>
        <strain evidence="15 16">NRRL 64651</strain>
    </source>
</reference>
<feature type="domain" description="Conserved Oligomeric Golgi complex subunit 6 C-terminal" evidence="14">
    <location>
        <begin position="218"/>
        <end position="701"/>
    </location>
</feature>
<feature type="compositionally biased region" description="Polar residues" evidence="12">
    <location>
        <begin position="1"/>
        <end position="11"/>
    </location>
</feature>
<dbReference type="InterPro" id="IPR010490">
    <property type="entry name" value="COG6"/>
</dbReference>